<dbReference type="Pfam" id="PF21205">
    <property type="entry name" value="Rep3_C"/>
    <property type="match status" value="1"/>
</dbReference>
<evidence type="ECO:0000259" key="2">
    <source>
        <dbReference type="Pfam" id="PF01051"/>
    </source>
</evidence>
<gene>
    <name evidence="3" type="ORF">F5984_23530</name>
</gene>
<evidence type="ECO:0000313" key="4">
    <source>
        <dbReference type="Proteomes" id="UP000488299"/>
    </source>
</evidence>
<comment type="similarity">
    <text evidence="1">Belongs to the initiator RepB protein family.</text>
</comment>
<comment type="caution">
    <text evidence="3">The sequence shown here is derived from an EMBL/GenBank/DDBJ whole genome shotgun (WGS) entry which is preliminary data.</text>
</comment>
<dbReference type="Pfam" id="PF01051">
    <property type="entry name" value="Rep3_N"/>
    <property type="match status" value="1"/>
</dbReference>
<dbReference type="Proteomes" id="UP000488299">
    <property type="component" value="Unassembled WGS sequence"/>
</dbReference>
<name>A0A7J5TT52_9BACT</name>
<dbReference type="InterPro" id="IPR036390">
    <property type="entry name" value="WH_DNA-bd_sf"/>
</dbReference>
<feature type="domain" description="Initiator Rep protein WH1" evidence="2">
    <location>
        <begin position="50"/>
        <end position="179"/>
    </location>
</feature>
<dbReference type="InterPro" id="IPR036388">
    <property type="entry name" value="WH-like_DNA-bd_sf"/>
</dbReference>
<sequence length="501" mass="58372">MSETPDNRKEIEALQQNPDYIIMNNPLASPKFVRNISKSEQKTITEIYTPKVFYEIVSQLKPEHLLGVANNQNITIDIVIKDFLKEIGAEKTRNYQHLITSIETLQTTILKWRDEKGEHRSPIVAFSTHDRNSSTIQVQVHEKLVKVILDVKEKGNFGFFKRNVHKLQNAQALKLYPFFKAWSNYGRYETTLIRFKENFGYNTSGYQRFAALEKYVLMPALDEINNKTDIQLSYQKTGQNLDGAKPRVTGLIFFIKSKVKGKGKAPALPGAPLIQELEIDTEYEVVDDKPVKNEPVSVELTSAEFTQLFELFKKINIDDRPDAIASKLLIEGYVAAYGKQAVIDAFHGVIDTKARVRSVAFFTPEVFGRYAGYESRKEEKRQRELEQLNSKKQEQQDKERMQEILTYFESREYQYFLQVYEQISDEQRNPLLKQLWDTHEGNEVFFSADGEPTEVAKYEIGSYWVNNFTAYNRRMTLQRIAERDYNTRIEFDDKNNPYFVK</sequence>
<keyword evidence="4" id="KW-1185">Reference proteome</keyword>
<dbReference type="GO" id="GO:0006270">
    <property type="term" value="P:DNA replication initiation"/>
    <property type="evidence" value="ECO:0007669"/>
    <property type="project" value="InterPro"/>
</dbReference>
<accession>A0A7J5TT52</accession>
<proteinExistence type="inferred from homology"/>
<dbReference type="EMBL" id="WELI01000013">
    <property type="protein sequence ID" value="KAB7726884.1"/>
    <property type="molecule type" value="Genomic_DNA"/>
</dbReference>
<dbReference type="AlphaFoldDB" id="A0A7J5TT52"/>
<dbReference type="InterPro" id="IPR000525">
    <property type="entry name" value="Initiator_Rep_WH1"/>
</dbReference>
<evidence type="ECO:0000256" key="1">
    <source>
        <dbReference type="ARBA" id="ARBA00038283"/>
    </source>
</evidence>
<protein>
    <submittedName>
        <fullName evidence="3">RepB family plasmid replication initiator protein</fullName>
    </submittedName>
</protein>
<evidence type="ECO:0000313" key="3">
    <source>
        <dbReference type="EMBL" id="KAB7726884.1"/>
    </source>
</evidence>
<reference evidence="3 4" key="1">
    <citation type="submission" date="2019-10" db="EMBL/GenBank/DDBJ databases">
        <title>Rudanella paleaurantiibacter sp. nov., isolated from sludge.</title>
        <authorList>
            <person name="Xu S.Q."/>
        </authorList>
    </citation>
    <scope>NUCLEOTIDE SEQUENCE [LARGE SCALE GENOMIC DNA]</scope>
    <source>
        <strain evidence="3 4">HX-22-17</strain>
    </source>
</reference>
<dbReference type="SUPFAM" id="SSF46785">
    <property type="entry name" value="Winged helix' DNA-binding domain"/>
    <property type="match status" value="1"/>
</dbReference>
<dbReference type="GO" id="GO:0003887">
    <property type="term" value="F:DNA-directed DNA polymerase activity"/>
    <property type="evidence" value="ECO:0007669"/>
    <property type="project" value="InterPro"/>
</dbReference>
<dbReference type="RefSeq" id="WP_152126670.1">
    <property type="nucleotide sequence ID" value="NZ_WELI01000013.1"/>
</dbReference>
<dbReference type="Gene3D" id="1.10.10.10">
    <property type="entry name" value="Winged helix-like DNA-binding domain superfamily/Winged helix DNA-binding domain"/>
    <property type="match status" value="2"/>
</dbReference>
<organism evidence="3 4">
    <name type="scientific">Rudanella paleaurantiibacter</name>
    <dbReference type="NCBI Taxonomy" id="2614655"/>
    <lineage>
        <taxon>Bacteria</taxon>
        <taxon>Pseudomonadati</taxon>
        <taxon>Bacteroidota</taxon>
        <taxon>Cytophagia</taxon>
        <taxon>Cytophagales</taxon>
        <taxon>Cytophagaceae</taxon>
        <taxon>Rudanella</taxon>
    </lineage>
</organism>